<dbReference type="InterPro" id="IPR000421">
    <property type="entry name" value="FA58C"/>
</dbReference>
<keyword evidence="3" id="KW-0326">Glycosidase</keyword>
<dbReference type="InterPro" id="IPR015882">
    <property type="entry name" value="HEX_bac_N"/>
</dbReference>
<feature type="chain" id="PRO_5011709574" evidence="5">
    <location>
        <begin position="25"/>
        <end position="1627"/>
    </location>
</feature>
<dbReference type="Pfam" id="PF00728">
    <property type="entry name" value="Glyco_hydro_20"/>
    <property type="match status" value="1"/>
</dbReference>
<dbReference type="Pfam" id="PF07554">
    <property type="entry name" value="FIVAR"/>
    <property type="match status" value="5"/>
</dbReference>
<dbReference type="SUPFAM" id="SSF51445">
    <property type="entry name" value="(Trans)glycosidases"/>
    <property type="match status" value="1"/>
</dbReference>
<organism evidence="7 8">
    <name type="scientific">Thomasclavelia cocleata</name>
    <dbReference type="NCBI Taxonomy" id="69824"/>
    <lineage>
        <taxon>Bacteria</taxon>
        <taxon>Bacillati</taxon>
        <taxon>Bacillota</taxon>
        <taxon>Erysipelotrichia</taxon>
        <taxon>Erysipelotrichales</taxon>
        <taxon>Coprobacillaceae</taxon>
        <taxon>Thomasclavelia</taxon>
    </lineage>
</organism>
<dbReference type="RefSeq" id="WP_177165844.1">
    <property type="nucleotide sequence ID" value="NZ_FOIN01000039.1"/>
</dbReference>
<dbReference type="InterPro" id="IPR017853">
    <property type="entry name" value="GH"/>
</dbReference>
<dbReference type="GO" id="GO:0004563">
    <property type="term" value="F:beta-N-acetylhexosaminidase activity"/>
    <property type="evidence" value="ECO:0007669"/>
    <property type="project" value="InterPro"/>
</dbReference>
<feature type="active site" description="Proton donor" evidence="4">
    <location>
        <position position="424"/>
    </location>
</feature>
<evidence type="ECO:0000256" key="5">
    <source>
        <dbReference type="SAM" id="SignalP"/>
    </source>
</evidence>
<dbReference type="PANTHER" id="PTHR43678:SF1">
    <property type="entry name" value="BETA-N-ACETYLHEXOSAMINIDASE"/>
    <property type="match status" value="1"/>
</dbReference>
<keyword evidence="5" id="KW-0732">Signal</keyword>
<dbReference type="SUPFAM" id="SSF55545">
    <property type="entry name" value="beta-N-acetylhexosaminidase-like domain"/>
    <property type="match status" value="1"/>
</dbReference>
<dbReference type="Gene3D" id="1.20.1270.90">
    <property type="entry name" value="AF1782-like"/>
    <property type="match status" value="1"/>
</dbReference>
<feature type="non-terminal residue" evidence="7">
    <location>
        <position position="1627"/>
    </location>
</feature>
<name>A0A1I0H2R8_9FIRM</name>
<dbReference type="PROSITE" id="PS50022">
    <property type="entry name" value="FA58C_3"/>
    <property type="match status" value="1"/>
</dbReference>
<gene>
    <name evidence="7" type="ORF">SAMN04489758_13923</name>
</gene>
<dbReference type="Gene3D" id="2.60.120.260">
    <property type="entry name" value="Galactose-binding domain-like"/>
    <property type="match status" value="2"/>
</dbReference>
<keyword evidence="2" id="KW-0378">Hydrolase</keyword>
<dbReference type="GO" id="GO:0005975">
    <property type="term" value="P:carbohydrate metabolic process"/>
    <property type="evidence" value="ECO:0007669"/>
    <property type="project" value="InterPro"/>
</dbReference>
<dbReference type="InterPro" id="IPR013320">
    <property type="entry name" value="ConA-like_dom_sf"/>
</dbReference>
<evidence type="ECO:0000313" key="7">
    <source>
        <dbReference type="EMBL" id="SET77123.1"/>
    </source>
</evidence>
<dbReference type="Proteomes" id="UP000198558">
    <property type="component" value="Unassembled WGS sequence"/>
</dbReference>
<dbReference type="SUPFAM" id="SSF49785">
    <property type="entry name" value="Galactose-binding domain-like"/>
    <property type="match status" value="2"/>
</dbReference>
<comment type="similarity">
    <text evidence="1">Belongs to the glycosyl hydrolase 20 family.</text>
</comment>
<dbReference type="PANTHER" id="PTHR43678">
    <property type="entry name" value="PUTATIVE (AFU_ORTHOLOGUE AFUA_2G00640)-RELATED"/>
    <property type="match status" value="1"/>
</dbReference>
<dbReference type="Pfam" id="PF02838">
    <property type="entry name" value="Glyco_hydro_20b"/>
    <property type="match status" value="1"/>
</dbReference>
<dbReference type="CDD" id="cd06564">
    <property type="entry name" value="GH20_DspB_LnbB-like"/>
    <property type="match status" value="1"/>
</dbReference>
<protein>
    <submittedName>
        <fullName evidence="7">Uncharacterized Sugar-binding Domain</fullName>
    </submittedName>
</protein>
<keyword evidence="8" id="KW-1185">Reference proteome</keyword>
<feature type="domain" description="F5/8 type C" evidence="6">
    <location>
        <begin position="793"/>
        <end position="950"/>
    </location>
</feature>
<evidence type="ECO:0000313" key="8">
    <source>
        <dbReference type="Proteomes" id="UP000198558"/>
    </source>
</evidence>
<feature type="signal peptide" evidence="5">
    <location>
        <begin position="1"/>
        <end position="24"/>
    </location>
</feature>
<dbReference type="GeneID" id="78289258"/>
<evidence type="ECO:0000256" key="2">
    <source>
        <dbReference type="ARBA" id="ARBA00022801"/>
    </source>
</evidence>
<dbReference type="Gene3D" id="3.30.379.10">
    <property type="entry name" value="Chitobiase/beta-hexosaminidase domain 2-like"/>
    <property type="match status" value="1"/>
</dbReference>
<accession>A0A1I0H2R8</accession>
<reference evidence="8" key="1">
    <citation type="submission" date="2016-10" db="EMBL/GenBank/DDBJ databases">
        <authorList>
            <person name="Varghese N."/>
            <person name="Submissions S."/>
        </authorList>
    </citation>
    <scope>NUCLEOTIDE SEQUENCE [LARGE SCALE GENOMIC DNA]</scope>
    <source>
        <strain evidence="8">DSM 1551</strain>
    </source>
</reference>
<dbReference type="InterPro" id="IPR015883">
    <property type="entry name" value="Glyco_hydro_20_cat"/>
</dbReference>
<dbReference type="Gene3D" id="2.60.120.200">
    <property type="match status" value="1"/>
</dbReference>
<dbReference type="PRINTS" id="PR00738">
    <property type="entry name" value="GLHYDRLASE20"/>
</dbReference>
<dbReference type="SUPFAM" id="SSF49899">
    <property type="entry name" value="Concanavalin A-like lectins/glucanases"/>
    <property type="match status" value="1"/>
</dbReference>
<dbReference type="InterPro" id="IPR008979">
    <property type="entry name" value="Galactose-bd-like_sf"/>
</dbReference>
<proteinExistence type="inferred from homology"/>
<sequence length="1627" mass="184659">MKKIFVMLLCMSVLCSMIMINISAAEKEPLFIERVDNIGTSLGVEKISSDKQLMEIYNNIKDQTPTLSSDGKKIILPEVENDQYTISLYGTSNSAVISKDGQITQPLEDMIVYLYYQVENIDTKESLHMDDPIIVKVNGQYDDGQINRPRVLPGIREWKGNQGTFKFSGNIIIKDDSLKDTASKILLYIEEMTQSDAKIVTKQVESGDILFELDKNLSVGIEGYTIDIDDYVTVKAPEQKGLLYAGATLSQMLMDNQNMLLPKGLMRDYPQYQVRSTMLDVARFYMPLDYLEEITKYAAFYKLNEIHVHINDDGGEQSTAFRVESKKYPAINSGIPEEEVYLQEDYKKYQKEVYQYGVEVVTEIDTPAHCHSINYVDPSIMLDGSHIDLSNPQAVAFIKSLFNEFLDGEDPVFQNQKFNIGTDEYPSGHNEQMRAYMDELIKYVNSKNIQPRLWSGLNVEGSSYGGTTPVSNEAVFHFWARSFANLKLMLEGEYPMINNIDGYLYIVPAAGYQNYLNIKNLYDTWEAGKISNDEIVKPGHPLMLGSEAALWNDIKVGASEFDIFDRHRDQIMIMAEKNWYGEKTAGQTGEEFMERVEKFGQFAPNANPARYIRSNGEVIADYDFKDVDQGTVKDLSGNGYDAIVKELKVDLNKNALLLDGKGYVSLPFDSIGYPYTVDFEMMISSSTPANAVIFSGKDGVMYYNYDNTGKMGYQRKGYVYLFDYDIVENTMVNYRLTCSNTDLQLYIDNVLVGNGQYYKVSANKQASSTFVLPVEKIGSGIKGYLKSMTVFNQIKTSLVSESSNLALNKVVTVSGVEGGYNEDGTLVHPQFDPQNATDGDYNTRISLNRDDFAWVEIDLDEVCLLENIKIHFKEKPGSYKLYISSDKENWQCIDIQENIDGGSSGIDIHKLNQVTRARYVKYEQTKMFCATWAGNGYYSGNFTEFEVYGITETEINDIIIQANKALNDVEETELNRVFRELLNDNINELNLALQKGTYEEIKSLISIINQQVEQLYNGITDIEKTDKTRLKELLKESIDDTLYDSKALDNYVLAKRIGQSIYNDIYTSQSRINLAVTQIEEAKNQLYMKKFAIVTANGSPYQDPKTGYVYNAQYAFDFDTSTTYWKGNYQKAGDYVLIMFREPIFLETVRLVSDRDILKYGELQITKDGKTFETLQILQNIGDQTITLTEATNVLGIKVLATQDNDATWWRLNEIIINSQPIIDKKVLESELVREIDQSFYTINSYQNYLKFKQQAQVICNKEESTQREIDEAVEQLRQAYLSLDVLANKAELEKLVNEVIDANLYTEESYDVYLEILNQAKELLTQDEISQKDIDIVTWDLRESILKLERVLIDKSGLEEIINRVLLINSDDYTVESYQNLQTSLINAQSIFEKEDATQQEVDQAIEVLNDAINALEKIDVEDQANKLALQIAVEVADKVTDKDLENIVPAVVNEFKAALANAKAVLDDANATQEQADTAFDRLANVMHMLEFFKGNKTDLDKLVTQIEGLNQADYSEVSWNAMLPVLDEAKDVLANENAMQEEVNEAYTELIKAFLELRLKPNKDLLQELINKANGLNAANYTAKSWQALQKEVEKASELLADPKADYATVEKAIESLKGSIEAL</sequence>
<dbReference type="InterPro" id="IPR052764">
    <property type="entry name" value="GH20_Enzymes"/>
</dbReference>
<dbReference type="Gene3D" id="1.20.1270.70">
    <property type="entry name" value="Designed single chain three-helix bundle"/>
    <property type="match status" value="4"/>
</dbReference>
<dbReference type="Pfam" id="PF00754">
    <property type="entry name" value="F5_F8_type_C"/>
    <property type="match status" value="1"/>
</dbReference>
<evidence type="ECO:0000256" key="3">
    <source>
        <dbReference type="ARBA" id="ARBA00023295"/>
    </source>
</evidence>
<evidence type="ECO:0000256" key="1">
    <source>
        <dbReference type="ARBA" id="ARBA00006285"/>
    </source>
</evidence>
<evidence type="ECO:0000259" key="6">
    <source>
        <dbReference type="PROSITE" id="PS50022"/>
    </source>
</evidence>
<dbReference type="InterPro" id="IPR029018">
    <property type="entry name" value="Hex-like_dom2"/>
</dbReference>
<evidence type="ECO:0000256" key="4">
    <source>
        <dbReference type="PIRSR" id="PIRSR625705-1"/>
    </source>
</evidence>
<dbReference type="Gene3D" id="3.20.20.80">
    <property type="entry name" value="Glycosidases"/>
    <property type="match status" value="1"/>
</dbReference>
<dbReference type="EMBL" id="FOIN01000039">
    <property type="protein sequence ID" value="SET77123.1"/>
    <property type="molecule type" value="Genomic_DNA"/>
</dbReference>
<dbReference type="InterPro" id="IPR025705">
    <property type="entry name" value="Beta_hexosaminidase_sua/sub"/>
</dbReference>